<proteinExistence type="predicted"/>
<dbReference type="Pfam" id="PF14223">
    <property type="entry name" value="Retrotran_gag_2"/>
    <property type="match status" value="1"/>
</dbReference>
<dbReference type="Proteomes" id="UP000708208">
    <property type="component" value="Unassembled WGS sequence"/>
</dbReference>
<evidence type="ECO:0000313" key="1">
    <source>
        <dbReference type="EMBL" id="CAG7718840.1"/>
    </source>
</evidence>
<reference evidence="1" key="1">
    <citation type="submission" date="2021-06" db="EMBL/GenBank/DDBJ databases">
        <authorList>
            <person name="Hodson N. C."/>
            <person name="Mongue J. A."/>
            <person name="Jaron S. K."/>
        </authorList>
    </citation>
    <scope>NUCLEOTIDE SEQUENCE</scope>
</reference>
<protein>
    <submittedName>
        <fullName evidence="1">Uncharacterized protein</fullName>
    </submittedName>
</protein>
<dbReference type="AlphaFoldDB" id="A0A8J2JES9"/>
<gene>
    <name evidence="1" type="ORF">AFUS01_LOCUS8206</name>
</gene>
<sequence length="93" mass="10670">MDSDSSTLYKQHTLTKFLKVAKSQSPEQAMMEMEELVRCLHDMKVTLDGATVVTKVISSLPEDYRAFKKAWDSVLEANQTREMLMSLLKKDEL</sequence>
<organism evidence="1 2">
    <name type="scientific">Allacma fusca</name>
    <dbReference type="NCBI Taxonomy" id="39272"/>
    <lineage>
        <taxon>Eukaryota</taxon>
        <taxon>Metazoa</taxon>
        <taxon>Ecdysozoa</taxon>
        <taxon>Arthropoda</taxon>
        <taxon>Hexapoda</taxon>
        <taxon>Collembola</taxon>
        <taxon>Symphypleona</taxon>
        <taxon>Sminthuridae</taxon>
        <taxon>Allacma</taxon>
    </lineage>
</organism>
<name>A0A8J2JES9_9HEXA</name>
<evidence type="ECO:0000313" key="2">
    <source>
        <dbReference type="Proteomes" id="UP000708208"/>
    </source>
</evidence>
<dbReference type="OrthoDB" id="97058at2759"/>
<comment type="caution">
    <text evidence="1">The sequence shown here is derived from an EMBL/GenBank/DDBJ whole genome shotgun (WGS) entry which is preliminary data.</text>
</comment>
<dbReference type="EMBL" id="CAJVCH010056343">
    <property type="protein sequence ID" value="CAG7718840.1"/>
    <property type="molecule type" value="Genomic_DNA"/>
</dbReference>
<keyword evidence="2" id="KW-1185">Reference proteome</keyword>
<accession>A0A8J2JES9</accession>